<accession>A0ABR5IWJ5</accession>
<gene>
    <name evidence="4" type="ORF">ADK38_37195</name>
</gene>
<protein>
    <recommendedName>
        <fullName evidence="3">Carrier domain-containing protein</fullName>
    </recommendedName>
</protein>
<dbReference type="InterPro" id="IPR006162">
    <property type="entry name" value="Ppantetheine_attach_site"/>
</dbReference>
<dbReference type="SUPFAM" id="SSF56801">
    <property type="entry name" value="Acetyl-CoA synthetase-like"/>
    <property type="match status" value="1"/>
</dbReference>
<dbReference type="Gene3D" id="3.40.50.1820">
    <property type="entry name" value="alpha/beta hydrolase"/>
    <property type="match status" value="1"/>
</dbReference>
<keyword evidence="5" id="KW-1185">Reference proteome</keyword>
<evidence type="ECO:0000313" key="5">
    <source>
        <dbReference type="Proteomes" id="UP000037020"/>
    </source>
</evidence>
<sequence>MYRTGDQVRWTHDGELVFVGRADGQVKIRGYRVEPGEIEAVLTAHPAVGQAVVLAREDRPGERRLVGYVTPDGRVVDEESVRAHVAAALPEYMVPAAVVVLDVLPVTANGKVDRAALPAPDVAGKVSAREPRTPAEETLCALFAEVLGLERVGVEDSFFALGGDSIMSLQLVARARRSNVVLTPAQVFDEKTPERL</sequence>
<keyword evidence="2" id="KW-0597">Phosphoprotein</keyword>
<dbReference type="Gene3D" id="3.30.300.30">
    <property type="match status" value="1"/>
</dbReference>
<proteinExistence type="predicted"/>
<dbReference type="Gene3D" id="2.30.38.10">
    <property type="entry name" value="Luciferase, Domain 3"/>
    <property type="match status" value="1"/>
</dbReference>
<name>A0ABR5IWJ5_9ACTN</name>
<dbReference type="InterPro" id="IPR029058">
    <property type="entry name" value="AB_hydrolase_fold"/>
</dbReference>
<dbReference type="InterPro" id="IPR009081">
    <property type="entry name" value="PP-bd_ACP"/>
</dbReference>
<dbReference type="Pfam" id="PF00550">
    <property type="entry name" value="PP-binding"/>
    <property type="match status" value="1"/>
</dbReference>
<organism evidence="4 5">
    <name type="scientific">Streptomyces varsoviensis</name>
    <dbReference type="NCBI Taxonomy" id="67373"/>
    <lineage>
        <taxon>Bacteria</taxon>
        <taxon>Bacillati</taxon>
        <taxon>Actinomycetota</taxon>
        <taxon>Actinomycetes</taxon>
        <taxon>Kitasatosporales</taxon>
        <taxon>Streptomycetaceae</taxon>
        <taxon>Streptomyces</taxon>
    </lineage>
</organism>
<feature type="domain" description="Carrier" evidence="3">
    <location>
        <begin position="130"/>
        <end position="196"/>
    </location>
</feature>
<dbReference type="SUPFAM" id="SSF47336">
    <property type="entry name" value="ACP-like"/>
    <property type="match status" value="1"/>
</dbReference>
<evidence type="ECO:0000313" key="4">
    <source>
        <dbReference type="EMBL" id="KOG85346.1"/>
    </source>
</evidence>
<reference evidence="4 5" key="1">
    <citation type="submission" date="2015-07" db="EMBL/GenBank/DDBJ databases">
        <authorList>
            <person name="Ju K.-S."/>
            <person name="Doroghazi J.R."/>
            <person name="Metcalf W.W."/>
        </authorList>
    </citation>
    <scope>NUCLEOTIDE SEQUENCE [LARGE SCALE GENOMIC DNA]</scope>
    <source>
        <strain evidence="4 5">NRRL B-3589</strain>
    </source>
</reference>
<keyword evidence="1" id="KW-0596">Phosphopantetheine</keyword>
<dbReference type="PROSITE" id="PS00012">
    <property type="entry name" value="PHOSPHOPANTETHEINE"/>
    <property type="match status" value="1"/>
</dbReference>
<comment type="caution">
    <text evidence="4">The sequence shown here is derived from an EMBL/GenBank/DDBJ whole genome shotgun (WGS) entry which is preliminary data.</text>
</comment>
<dbReference type="PANTHER" id="PTHR45527:SF1">
    <property type="entry name" value="FATTY ACID SYNTHASE"/>
    <property type="match status" value="1"/>
</dbReference>
<evidence type="ECO:0000259" key="3">
    <source>
        <dbReference type="PROSITE" id="PS50075"/>
    </source>
</evidence>
<dbReference type="PROSITE" id="PS50075">
    <property type="entry name" value="CARRIER"/>
    <property type="match status" value="1"/>
</dbReference>
<dbReference type="Proteomes" id="UP000037020">
    <property type="component" value="Unassembled WGS sequence"/>
</dbReference>
<dbReference type="InterPro" id="IPR025110">
    <property type="entry name" value="AMP-bd_C"/>
</dbReference>
<dbReference type="InterPro" id="IPR036736">
    <property type="entry name" value="ACP-like_sf"/>
</dbReference>
<dbReference type="EMBL" id="LGUT01003483">
    <property type="protein sequence ID" value="KOG85346.1"/>
    <property type="molecule type" value="Genomic_DNA"/>
</dbReference>
<feature type="non-terminal residue" evidence="4">
    <location>
        <position position="196"/>
    </location>
</feature>
<dbReference type="InterPro" id="IPR045851">
    <property type="entry name" value="AMP-bd_C_sf"/>
</dbReference>
<dbReference type="Pfam" id="PF13193">
    <property type="entry name" value="AMP-binding_C"/>
    <property type="match status" value="1"/>
</dbReference>
<evidence type="ECO:0000256" key="2">
    <source>
        <dbReference type="ARBA" id="ARBA00022553"/>
    </source>
</evidence>
<dbReference type="PANTHER" id="PTHR45527">
    <property type="entry name" value="NONRIBOSOMAL PEPTIDE SYNTHETASE"/>
    <property type="match status" value="1"/>
</dbReference>
<evidence type="ECO:0000256" key="1">
    <source>
        <dbReference type="ARBA" id="ARBA00022450"/>
    </source>
</evidence>